<name>A0A0D6ZFA9_9BACI</name>
<evidence type="ECO:0008006" key="3">
    <source>
        <dbReference type="Google" id="ProtNLM"/>
    </source>
</evidence>
<dbReference type="AlphaFoldDB" id="A0A0D6ZFA9"/>
<sequence>MLICGLYYGTVYAKPNDTPPSFEKIFAEVGYKSVADALDDFEHHINQELELPTRVPPISFTHYFGRFNNLDGEINDTLEVKFISDQLPDNHFKIDVRPIQHKITFKKYKSKVFKLKNGTNATYIYDLKFGFNLLVFERDNWQYVFSIDEDVSDKVTPEILVQIANSIDF</sequence>
<accession>A0A0D6ZFA9</accession>
<protein>
    <recommendedName>
        <fullName evidence="3">Carbon monoxide dehydrogenase</fullName>
    </recommendedName>
</protein>
<evidence type="ECO:0000313" key="2">
    <source>
        <dbReference type="Proteomes" id="UP000032512"/>
    </source>
</evidence>
<dbReference type="PATRIC" id="fig|285983.3.peg.52"/>
<dbReference type="EMBL" id="JXIQ01000001">
    <property type="protein sequence ID" value="KIY23960.1"/>
    <property type="molecule type" value="Genomic_DNA"/>
</dbReference>
<evidence type="ECO:0000313" key="1">
    <source>
        <dbReference type="EMBL" id="KIY23960.1"/>
    </source>
</evidence>
<dbReference type="OrthoDB" id="2437594at2"/>
<keyword evidence="2" id="KW-1185">Reference proteome</keyword>
<comment type="caution">
    <text evidence="1">The sequence shown here is derived from an EMBL/GenBank/DDBJ whole genome shotgun (WGS) entry which is preliminary data.</text>
</comment>
<proteinExistence type="predicted"/>
<gene>
    <name evidence="1" type="ORF">UB32_00230</name>
</gene>
<reference evidence="1 2" key="1">
    <citation type="submission" date="2015-01" db="EMBL/GenBank/DDBJ databases">
        <title>Draft genome sequences of the supercritical CO2 tolerant bacteria Bacillus subterraneus MITOT1 and Bacillus cereus MIT0214.</title>
        <authorList>
            <person name="Peet K.C."/>
            <person name="Thompson J.R."/>
        </authorList>
    </citation>
    <scope>NUCLEOTIDE SEQUENCE [LARGE SCALE GENOMIC DNA]</scope>
    <source>
        <strain evidence="1 2">MITOT1</strain>
    </source>
</reference>
<organism evidence="1 2">
    <name type="scientific">Mesobacillus subterraneus</name>
    <dbReference type="NCBI Taxonomy" id="285983"/>
    <lineage>
        <taxon>Bacteria</taxon>
        <taxon>Bacillati</taxon>
        <taxon>Bacillota</taxon>
        <taxon>Bacilli</taxon>
        <taxon>Bacillales</taxon>
        <taxon>Bacillaceae</taxon>
        <taxon>Mesobacillus</taxon>
    </lineage>
</organism>
<dbReference type="Proteomes" id="UP000032512">
    <property type="component" value="Unassembled WGS sequence"/>
</dbReference>